<dbReference type="InterPro" id="IPR015422">
    <property type="entry name" value="PyrdxlP-dep_Trfase_small"/>
</dbReference>
<evidence type="ECO:0000256" key="3">
    <source>
        <dbReference type="ARBA" id="ARBA00023239"/>
    </source>
</evidence>
<dbReference type="InterPro" id="IPR050477">
    <property type="entry name" value="GrpII_AminoAcid_Decarb"/>
</dbReference>
<dbReference type="SUPFAM" id="SSF53383">
    <property type="entry name" value="PLP-dependent transferases"/>
    <property type="match status" value="1"/>
</dbReference>
<feature type="modified residue" description="N6-(pyridoxal phosphate)lysine" evidence="5">
    <location>
        <position position="269"/>
    </location>
</feature>
<evidence type="ECO:0000313" key="7">
    <source>
        <dbReference type="EMBL" id="RCG33303.1"/>
    </source>
</evidence>
<evidence type="ECO:0000256" key="4">
    <source>
        <dbReference type="ARBA" id="ARBA00038302"/>
    </source>
</evidence>
<comment type="caution">
    <text evidence="7">The sequence shown here is derived from an EMBL/GenBank/DDBJ whole genome shotgun (WGS) entry which is preliminary data.</text>
</comment>
<dbReference type="Gene3D" id="3.90.1150.10">
    <property type="entry name" value="Aspartate Aminotransferase, domain 1"/>
    <property type="match status" value="1"/>
</dbReference>
<comment type="similarity">
    <text evidence="4">Belongs to the group II decarboxylase family. Sphingosine-1-phosphate lyase subfamily.</text>
</comment>
<gene>
    <name evidence="7" type="ORF">DQ384_02455</name>
</gene>
<dbReference type="GO" id="GO:0019752">
    <property type="term" value="P:carboxylic acid metabolic process"/>
    <property type="evidence" value="ECO:0007669"/>
    <property type="project" value="InterPro"/>
</dbReference>
<dbReference type="InterPro" id="IPR002129">
    <property type="entry name" value="PyrdxlP-dep_de-COase"/>
</dbReference>
<dbReference type="Gene3D" id="6.10.140.2150">
    <property type="match status" value="1"/>
</dbReference>
<dbReference type="Gene3D" id="3.40.640.10">
    <property type="entry name" value="Type I PLP-dependent aspartate aminotransferase-like (Major domain)"/>
    <property type="match status" value="1"/>
</dbReference>
<dbReference type="GO" id="GO:0030170">
    <property type="term" value="F:pyridoxal phosphate binding"/>
    <property type="evidence" value="ECO:0007669"/>
    <property type="project" value="InterPro"/>
</dbReference>
<evidence type="ECO:0000256" key="1">
    <source>
        <dbReference type="ARBA" id="ARBA00001933"/>
    </source>
</evidence>
<keyword evidence="3 6" id="KW-0456">Lyase</keyword>
<dbReference type="InterPro" id="IPR015424">
    <property type="entry name" value="PyrdxlP-dep_Trfase"/>
</dbReference>
<dbReference type="OrthoDB" id="3335676at2"/>
<proteinExistence type="inferred from homology"/>
<dbReference type="GO" id="GO:0008483">
    <property type="term" value="F:transaminase activity"/>
    <property type="evidence" value="ECO:0007669"/>
    <property type="project" value="UniProtKB-KW"/>
</dbReference>
<evidence type="ECO:0000256" key="6">
    <source>
        <dbReference type="RuleBase" id="RU000382"/>
    </source>
</evidence>
<accession>A0A367FS94</accession>
<dbReference type="GO" id="GO:0004058">
    <property type="term" value="F:aromatic-L-amino-acid decarboxylase activity"/>
    <property type="evidence" value="ECO:0007669"/>
    <property type="project" value="UniProtKB-ARBA"/>
</dbReference>
<evidence type="ECO:0000256" key="5">
    <source>
        <dbReference type="PIRSR" id="PIRSR602129-50"/>
    </source>
</evidence>
<protein>
    <submittedName>
        <fullName evidence="7">Aspartate aminotransferase family protein</fullName>
    </submittedName>
</protein>
<sequence>MSLADRRGAPGPPGGVPQGACGAIHSARENRVLPENGRSAEDILAELALLKRDDLEVRGGKVTAYVYDTGRPEVHDAAARAYFEMLEVNTLDPTAFPSIVAMEKQVVGAVAELLGGGPHTPGIFTSGGTESIMLAVKAARDARPVAGRPRIVVPVTAHPAFHKAAHYLGAEVAPVDVDPVTFRADPAAVAAAITPETVLVVASAPSYPQGVVDPVAEIAALAAERGVLCHVDACVGGWLLPWLAQAGAAVPPFDLSVPGVTSISCDLHKFGYAPKGASVVLFADPALRRAAYFASAAWPGYTVINTTVQSSKSAGPLAGAWATLNALGRDGYLGLARDTLAATRRLAEGVGEIPGLRVLGEPEASLVAFTGEDGVDVFVLSDEARKRGWFLQPQLSYAGIPANLHVTVTGVTLKGVEAMLEVIAESAAAARRRGPAKVPEGLADILASLDLDALDDATFAELAASVGVDLGGSGGPDMAVVNTVLDTLPAATREAILIRFLSLLYG</sequence>
<dbReference type="Pfam" id="PF00282">
    <property type="entry name" value="Pyridoxal_deC"/>
    <property type="match status" value="1"/>
</dbReference>
<dbReference type="PANTHER" id="PTHR42735:SF6">
    <property type="entry name" value="SPHINGOSINE-1-PHOSPHATE LYASE 1"/>
    <property type="match status" value="1"/>
</dbReference>
<evidence type="ECO:0000256" key="2">
    <source>
        <dbReference type="ARBA" id="ARBA00022898"/>
    </source>
</evidence>
<keyword evidence="2 5" id="KW-0663">Pyridoxal phosphate</keyword>
<dbReference type="EMBL" id="QOIL01000001">
    <property type="protein sequence ID" value="RCG33303.1"/>
    <property type="molecule type" value="Genomic_DNA"/>
</dbReference>
<keyword evidence="7" id="KW-0032">Aminotransferase</keyword>
<evidence type="ECO:0000313" key="8">
    <source>
        <dbReference type="Proteomes" id="UP000253094"/>
    </source>
</evidence>
<keyword evidence="8" id="KW-1185">Reference proteome</keyword>
<organism evidence="7 8">
    <name type="scientific">Sphaerisporangium album</name>
    <dbReference type="NCBI Taxonomy" id="509200"/>
    <lineage>
        <taxon>Bacteria</taxon>
        <taxon>Bacillati</taxon>
        <taxon>Actinomycetota</taxon>
        <taxon>Actinomycetes</taxon>
        <taxon>Streptosporangiales</taxon>
        <taxon>Streptosporangiaceae</taxon>
        <taxon>Sphaerisporangium</taxon>
    </lineage>
</organism>
<name>A0A367FS94_9ACTN</name>
<reference evidence="7 8" key="1">
    <citation type="submission" date="2018-06" db="EMBL/GenBank/DDBJ databases">
        <title>Sphaerisporangium craniellae sp. nov., isolated from a marine sponge in the South China Sea.</title>
        <authorList>
            <person name="Li L."/>
        </authorList>
    </citation>
    <scope>NUCLEOTIDE SEQUENCE [LARGE SCALE GENOMIC DNA]</scope>
    <source>
        <strain evidence="7 8">CCTCC AA 208026</strain>
    </source>
</reference>
<dbReference type="AlphaFoldDB" id="A0A367FS94"/>
<keyword evidence="7" id="KW-0808">Transferase</keyword>
<dbReference type="Proteomes" id="UP000253094">
    <property type="component" value="Unassembled WGS sequence"/>
</dbReference>
<dbReference type="PANTHER" id="PTHR42735">
    <property type="match status" value="1"/>
</dbReference>
<comment type="cofactor">
    <cofactor evidence="1 5 6">
        <name>pyridoxal 5'-phosphate</name>
        <dbReference type="ChEBI" id="CHEBI:597326"/>
    </cofactor>
</comment>
<dbReference type="InterPro" id="IPR015421">
    <property type="entry name" value="PyrdxlP-dep_Trfase_major"/>
</dbReference>